<proteinExistence type="predicted"/>
<name>A0A5J4W3T4_9EUKA</name>
<protein>
    <submittedName>
        <fullName evidence="1">Uncharacterized protein</fullName>
    </submittedName>
</protein>
<dbReference type="Proteomes" id="UP000324800">
    <property type="component" value="Unassembled WGS sequence"/>
</dbReference>
<accession>A0A5J4W3T4</accession>
<dbReference type="AlphaFoldDB" id="A0A5J4W3T4"/>
<comment type="caution">
    <text evidence="1">The sequence shown here is derived from an EMBL/GenBank/DDBJ whole genome shotgun (WGS) entry which is preliminary data.</text>
</comment>
<organism evidence="1 2">
    <name type="scientific">Streblomastix strix</name>
    <dbReference type="NCBI Taxonomy" id="222440"/>
    <lineage>
        <taxon>Eukaryota</taxon>
        <taxon>Metamonada</taxon>
        <taxon>Preaxostyla</taxon>
        <taxon>Oxymonadida</taxon>
        <taxon>Streblomastigidae</taxon>
        <taxon>Streblomastix</taxon>
    </lineage>
</organism>
<evidence type="ECO:0000313" key="2">
    <source>
        <dbReference type="Proteomes" id="UP000324800"/>
    </source>
</evidence>
<gene>
    <name evidence="1" type="ORF">EZS28_015286</name>
</gene>
<evidence type="ECO:0000313" key="1">
    <source>
        <dbReference type="EMBL" id="KAA6389189.1"/>
    </source>
</evidence>
<dbReference type="EMBL" id="SNRW01003683">
    <property type="protein sequence ID" value="KAA6389189.1"/>
    <property type="molecule type" value="Genomic_DNA"/>
</dbReference>
<sequence>MEEINDALIQDCQALTSSNPESTGYGGGIFIGVGGIFIPSTQKLDLKGMKIYGNSASKAGQSLYAVMSELKDWCEYGLDSDTSLGNNTFDCGEVSFPCKTIEYTIQEISVKKGGQNTVFIEEKNIGISQNGFDLMYTLQLNKSGSYTNIIKIMKQLYGTPSEMPGNAEIKVLKNNDDNKENGKQGWISVFEGLQLHLYGLNIIMDNSQLLIPIIYIQDSDSFLELNTITFSEIKLSPTTESKGIIHINVDNSQFIASYCSFKNIDISSKGGNVIRILNSGSYPITSTIKGCQFNNISNIGDSNG</sequence>
<reference evidence="1 2" key="1">
    <citation type="submission" date="2019-03" db="EMBL/GenBank/DDBJ databases">
        <title>Single cell metagenomics reveals metabolic interactions within the superorganism composed of flagellate Streblomastix strix and complex community of Bacteroidetes bacteria on its surface.</title>
        <authorList>
            <person name="Treitli S.C."/>
            <person name="Kolisko M."/>
            <person name="Husnik F."/>
            <person name="Keeling P."/>
            <person name="Hampl V."/>
        </authorList>
    </citation>
    <scope>NUCLEOTIDE SEQUENCE [LARGE SCALE GENOMIC DNA]</scope>
    <source>
        <strain evidence="1">ST1C</strain>
    </source>
</reference>